<dbReference type="EC" id="3.5.1.54" evidence="3"/>
<dbReference type="RefSeq" id="WP_206293941.1">
    <property type="nucleotide sequence ID" value="NZ_CP063458.1"/>
</dbReference>
<protein>
    <submittedName>
        <fullName evidence="3">Allophanate hydrolase</fullName>
        <ecNumber evidence="3">3.5.1.54</ecNumber>
    </submittedName>
</protein>
<dbReference type="SUPFAM" id="SSF75304">
    <property type="entry name" value="Amidase signature (AS) enzymes"/>
    <property type="match status" value="1"/>
</dbReference>
<organism evidence="3 4">
    <name type="scientific">Humisphaera borealis</name>
    <dbReference type="NCBI Taxonomy" id="2807512"/>
    <lineage>
        <taxon>Bacteria</taxon>
        <taxon>Pseudomonadati</taxon>
        <taxon>Planctomycetota</taxon>
        <taxon>Phycisphaerae</taxon>
        <taxon>Tepidisphaerales</taxon>
        <taxon>Tepidisphaeraceae</taxon>
        <taxon>Humisphaera</taxon>
    </lineage>
</organism>
<reference evidence="3 4" key="1">
    <citation type="submission" date="2020-10" db="EMBL/GenBank/DDBJ databases">
        <title>Wide distribution of Phycisphaera-like planctomycetes from WD2101 soil group in peatlands and genome analysis of the first cultivated representative.</title>
        <authorList>
            <person name="Dedysh S.N."/>
            <person name="Beletsky A.V."/>
            <person name="Ivanova A."/>
            <person name="Kulichevskaya I.S."/>
            <person name="Suzina N.E."/>
            <person name="Philippov D.A."/>
            <person name="Rakitin A.L."/>
            <person name="Mardanov A.V."/>
            <person name="Ravin N.V."/>
        </authorList>
    </citation>
    <scope>NUCLEOTIDE SEQUENCE [LARGE SCALE GENOMIC DNA]</scope>
    <source>
        <strain evidence="3 4">M1803</strain>
    </source>
</reference>
<dbReference type="Proteomes" id="UP000593765">
    <property type="component" value="Chromosome"/>
</dbReference>
<dbReference type="EMBL" id="CP063458">
    <property type="protein sequence ID" value="QOV90837.1"/>
    <property type="molecule type" value="Genomic_DNA"/>
</dbReference>
<accession>A0A7M2WZ89</accession>
<dbReference type="Pfam" id="PF21986">
    <property type="entry name" value="AH_C"/>
    <property type="match status" value="1"/>
</dbReference>
<dbReference type="PANTHER" id="PTHR11895:SF169">
    <property type="entry name" value="GLUTAMYL-TRNA(GLN) AMIDOTRANSFERASE"/>
    <property type="match status" value="1"/>
</dbReference>
<feature type="domain" description="Allophanate hydrolase C-terminal" evidence="2">
    <location>
        <begin position="479"/>
        <end position="603"/>
    </location>
</feature>
<feature type="domain" description="Amidase" evidence="1">
    <location>
        <begin position="30"/>
        <end position="443"/>
    </location>
</feature>
<sequence>MPATPSDAEVLTLGNLRAHLDDGTWSAASVIEATLRRIAKADRPEIWISRASEAQLAEAVEQIEARKAAGQSLPLFGVPVAVKDNIDVAGMPTTAACREYSYVPAKSATAVQKLQDAGAIVIGKTNLDQFATGLVGTRSPYGAVRNALDPKYISGGSSSGSAVAVALGLVPISLGTDTAGSGRVPAGFNNIVGIKPTRGLVSTRGVVPACRTLDCVSVFALSCDDARTVVKILGEFDPQDPFSRPVPPPIAKLSAKFRFGRPADAYLKFFGNAEYERAFKASIEAMKQIGGEEVTIDYGPFEAAARLLYEGPWVAERVAAIREFWTTKQDALHPVTRSIYANASKFDAVGTFEAMYKLAELRRASLAQWQNMDVLLLPTTGTTYTIDQVNADPVATNTNLGYYTNFVNLLDLAAIAVPASMLPSKLPFGITLMSPAGGDSMLCALGARLEKSLDLPIGATGSKATRDGVASASDEKAIVHVAVVGAHLSGLPLNYQLKNRGGQLVRATQTAPYYRLYALPGTTPPKPGMLRSPDKQSVGLAVEVWELSAAAFGEFVAEIPPPLGIGSVELEDGSAVKGFLCESYALMGAREITHMGGWRAYLAAQK</sequence>
<dbReference type="GO" id="GO:0004039">
    <property type="term" value="F:allophanate hydrolase activity"/>
    <property type="evidence" value="ECO:0007669"/>
    <property type="project" value="UniProtKB-EC"/>
</dbReference>
<dbReference type="InterPro" id="IPR014085">
    <property type="entry name" value="Allophanate_hydrolase"/>
</dbReference>
<dbReference type="KEGG" id="hbs:IPV69_05620"/>
<dbReference type="PANTHER" id="PTHR11895">
    <property type="entry name" value="TRANSAMIDASE"/>
    <property type="match status" value="1"/>
</dbReference>
<name>A0A7M2WZ89_9BACT</name>
<dbReference type="Gene3D" id="3.90.1300.10">
    <property type="entry name" value="Amidase signature (AS) domain"/>
    <property type="match status" value="1"/>
</dbReference>
<gene>
    <name evidence="3" type="primary">atzF</name>
    <name evidence="3" type="ORF">IPV69_05620</name>
</gene>
<evidence type="ECO:0000313" key="4">
    <source>
        <dbReference type="Proteomes" id="UP000593765"/>
    </source>
</evidence>
<dbReference type="AlphaFoldDB" id="A0A7M2WZ89"/>
<dbReference type="InterPro" id="IPR000120">
    <property type="entry name" value="Amidase"/>
</dbReference>
<keyword evidence="3" id="KW-0378">Hydrolase</keyword>
<dbReference type="InterPro" id="IPR023631">
    <property type="entry name" value="Amidase_dom"/>
</dbReference>
<keyword evidence="4" id="KW-1185">Reference proteome</keyword>
<proteinExistence type="predicted"/>
<dbReference type="InterPro" id="IPR053844">
    <property type="entry name" value="AH_C"/>
</dbReference>
<dbReference type="NCBIfam" id="TIGR02713">
    <property type="entry name" value="allophanate_hyd"/>
    <property type="match status" value="1"/>
</dbReference>
<evidence type="ECO:0000259" key="1">
    <source>
        <dbReference type="Pfam" id="PF01425"/>
    </source>
</evidence>
<dbReference type="Gene3D" id="3.10.490.10">
    <property type="entry name" value="Gamma-glutamyl cyclotransferase-like"/>
    <property type="match status" value="1"/>
</dbReference>
<dbReference type="Gene3D" id="1.20.58.1700">
    <property type="match status" value="1"/>
</dbReference>
<evidence type="ECO:0000313" key="3">
    <source>
        <dbReference type="EMBL" id="QOV90837.1"/>
    </source>
</evidence>
<dbReference type="NCBIfam" id="NF006043">
    <property type="entry name" value="PRK08186.1"/>
    <property type="match status" value="1"/>
</dbReference>
<evidence type="ECO:0000259" key="2">
    <source>
        <dbReference type="Pfam" id="PF21986"/>
    </source>
</evidence>
<dbReference type="InterPro" id="IPR036928">
    <property type="entry name" value="AS_sf"/>
</dbReference>
<dbReference type="Pfam" id="PF01425">
    <property type="entry name" value="Amidase"/>
    <property type="match status" value="1"/>
</dbReference>